<comment type="function">
    <text evidence="14">Acts directly on vascular smooth muscle as a potent vasoconstrictor, affects cardiac contractility and heart rate through its action on the sympathetic nervous system, and alters renal sodium and water absorption through its ability to stimulate the zona glomerulosa cells of the adrenal cortex to synthesize and secrete aldosterone. Acts by binding to angiotensin receptors AGTR1 and AGTR2. Also binds the DEAR/FBXW7-AS1 receptor.</text>
</comment>
<comment type="function">
    <text evidence="11">Stimulates aldosterone release.</text>
</comment>
<evidence type="ECO:0000256" key="15">
    <source>
        <dbReference type="RuleBase" id="RU000411"/>
    </source>
</evidence>
<evidence type="ECO:0000256" key="16">
    <source>
        <dbReference type="SAM" id="Phobius"/>
    </source>
</evidence>
<dbReference type="InterPro" id="IPR042185">
    <property type="entry name" value="Serpin_sf_2"/>
</dbReference>
<feature type="non-terminal residue" evidence="18">
    <location>
        <position position="487"/>
    </location>
</feature>
<dbReference type="InterPro" id="IPR000227">
    <property type="entry name" value="Angiotensinogen"/>
</dbReference>
<evidence type="ECO:0000313" key="19">
    <source>
        <dbReference type="Proteomes" id="UP000765507"/>
    </source>
</evidence>
<dbReference type="AlphaFoldDB" id="A0A8T1SVB8"/>
<evidence type="ECO:0000256" key="2">
    <source>
        <dbReference type="ARBA" id="ARBA00004613"/>
    </source>
</evidence>
<evidence type="ECO:0000256" key="4">
    <source>
        <dbReference type="ARBA" id="ARBA00015105"/>
    </source>
</evidence>
<dbReference type="InterPro" id="IPR036186">
    <property type="entry name" value="Serpin_sf"/>
</dbReference>
<comment type="caution">
    <text evidence="18">The sequence shown here is derived from an EMBL/GenBank/DDBJ whole genome shotgun (WGS) entry which is preliminary data.</text>
</comment>
<dbReference type="GO" id="GO:0003081">
    <property type="term" value="P:regulation of systemic arterial blood pressure by renin-angiotensin"/>
    <property type="evidence" value="ECO:0007669"/>
    <property type="project" value="InterPro"/>
</dbReference>
<dbReference type="InterPro" id="IPR000215">
    <property type="entry name" value="Serpin_fam"/>
</dbReference>
<evidence type="ECO:0000256" key="3">
    <source>
        <dbReference type="ARBA" id="ARBA00009500"/>
    </source>
</evidence>
<dbReference type="PANTHER" id="PTHR11461">
    <property type="entry name" value="SERINE PROTEASE INHIBITOR, SERPIN"/>
    <property type="match status" value="1"/>
</dbReference>
<comment type="function">
    <text evidence="1">Essential component of the renin-angiotensin system (RAS), a potent regulator of blood pressure, body fluid and electrolyte homeostasis.</text>
</comment>
<gene>
    <name evidence="18" type="primary">AGT</name>
    <name evidence="18" type="ORF">G0U57_020546</name>
</gene>
<dbReference type="InterPro" id="IPR023796">
    <property type="entry name" value="Serpin_dom"/>
</dbReference>
<evidence type="ECO:0000256" key="8">
    <source>
        <dbReference type="ARBA" id="ARBA00023157"/>
    </source>
</evidence>
<comment type="function">
    <text evidence="12">Is a ligand for the G-protein coupled receptor MAS1. Has vasodilator and antidiuretic effects. Has an antithrombotic effect that involves MAS1-mediated release of nitric oxide from platelets.</text>
</comment>
<keyword evidence="19" id="KW-1185">Reference proteome</keyword>
<evidence type="ECO:0000256" key="10">
    <source>
        <dbReference type="ARBA" id="ARBA00023322"/>
    </source>
</evidence>
<dbReference type="InterPro" id="IPR023795">
    <property type="entry name" value="Serpin_CS"/>
</dbReference>
<organism evidence="18 19">
    <name type="scientific">Chelydra serpentina</name>
    <name type="common">Snapping turtle</name>
    <name type="synonym">Testudo serpentina</name>
    <dbReference type="NCBI Taxonomy" id="8475"/>
    <lineage>
        <taxon>Eukaryota</taxon>
        <taxon>Metazoa</taxon>
        <taxon>Chordata</taxon>
        <taxon>Craniata</taxon>
        <taxon>Vertebrata</taxon>
        <taxon>Euteleostomi</taxon>
        <taxon>Archelosauria</taxon>
        <taxon>Testudinata</taxon>
        <taxon>Testudines</taxon>
        <taxon>Cryptodira</taxon>
        <taxon>Durocryptodira</taxon>
        <taxon>Americhelydia</taxon>
        <taxon>Chelydroidea</taxon>
        <taxon>Chelydridae</taxon>
        <taxon>Chelydra</taxon>
    </lineage>
</organism>
<keyword evidence="16" id="KW-0812">Transmembrane</keyword>
<keyword evidence="16" id="KW-0472">Membrane</keyword>
<dbReference type="Gene3D" id="2.30.39.10">
    <property type="entry name" value="Alpha-1-antitrypsin, domain 1"/>
    <property type="match status" value="1"/>
</dbReference>
<evidence type="ECO:0000256" key="1">
    <source>
        <dbReference type="ARBA" id="ARBA00002747"/>
    </source>
</evidence>
<dbReference type="OrthoDB" id="7817921at2759"/>
<dbReference type="PROSITE" id="PS00284">
    <property type="entry name" value="SERPIN"/>
    <property type="match status" value="1"/>
</dbReference>
<evidence type="ECO:0000256" key="5">
    <source>
        <dbReference type="ARBA" id="ARBA00022525"/>
    </source>
</evidence>
<dbReference type="InterPro" id="IPR042178">
    <property type="entry name" value="Serpin_sf_1"/>
</dbReference>
<keyword evidence="5" id="KW-0964">Secreted</keyword>
<proteinExistence type="inferred from homology"/>
<dbReference type="GO" id="GO:0005615">
    <property type="term" value="C:extracellular space"/>
    <property type="evidence" value="ECO:0007669"/>
    <property type="project" value="InterPro"/>
</dbReference>
<comment type="subcellular location">
    <subcellularLocation>
        <location evidence="2">Secreted</location>
    </subcellularLocation>
</comment>
<evidence type="ECO:0000256" key="6">
    <source>
        <dbReference type="ARBA" id="ARBA00022729"/>
    </source>
</evidence>
<protein>
    <recommendedName>
        <fullName evidence="4">Angiotensinogen</fullName>
    </recommendedName>
    <alternativeName>
        <fullName evidence="13">Serpin A8</fullName>
    </alternativeName>
</protein>
<evidence type="ECO:0000259" key="17">
    <source>
        <dbReference type="SMART" id="SM00093"/>
    </source>
</evidence>
<reference evidence="18 19" key="1">
    <citation type="journal article" date="2020" name="G3 (Bethesda)">
        <title>Draft Genome of the Common Snapping Turtle, Chelydra serpentina, a Model for Phenotypic Plasticity in Reptiles.</title>
        <authorList>
            <person name="Das D."/>
            <person name="Singh S.K."/>
            <person name="Bierstedt J."/>
            <person name="Erickson A."/>
            <person name="Galli G.L.J."/>
            <person name="Crossley D.A. 2nd"/>
            <person name="Rhen T."/>
        </authorList>
    </citation>
    <scope>NUCLEOTIDE SEQUENCE [LARGE SCALE GENOMIC DNA]</scope>
    <source>
        <strain evidence="18">KW</strain>
    </source>
</reference>
<dbReference type="GO" id="GO:0004867">
    <property type="term" value="F:serine-type endopeptidase inhibitor activity"/>
    <property type="evidence" value="ECO:0007669"/>
    <property type="project" value="InterPro"/>
</dbReference>
<name>A0A8T1SVB8_CHESE</name>
<accession>A0A8T1SVB8</accession>
<evidence type="ECO:0000256" key="9">
    <source>
        <dbReference type="ARBA" id="ARBA00023180"/>
    </source>
</evidence>
<comment type="similarity">
    <text evidence="3 15">Belongs to the serpin family.</text>
</comment>
<evidence type="ECO:0000256" key="13">
    <source>
        <dbReference type="ARBA" id="ARBA00033182"/>
    </source>
</evidence>
<dbReference type="PANTHER" id="PTHR11461:SF13">
    <property type="entry name" value="ANGIOTENSINOGEN"/>
    <property type="match status" value="1"/>
</dbReference>
<evidence type="ECO:0000256" key="11">
    <source>
        <dbReference type="ARBA" id="ARBA00029380"/>
    </source>
</evidence>
<keyword evidence="10" id="KW-0839">Vasoconstrictor</keyword>
<keyword evidence="16" id="KW-1133">Transmembrane helix</keyword>
<dbReference type="SMART" id="SM00093">
    <property type="entry name" value="SERPIN"/>
    <property type="match status" value="1"/>
</dbReference>
<keyword evidence="8" id="KW-1015">Disulfide bond</keyword>
<dbReference type="Gene3D" id="3.30.497.10">
    <property type="entry name" value="Antithrombin, subunit I, domain 2"/>
    <property type="match status" value="1"/>
</dbReference>
<dbReference type="GO" id="GO:0042310">
    <property type="term" value="P:vasoconstriction"/>
    <property type="evidence" value="ECO:0007669"/>
    <property type="project" value="UniProtKB-KW"/>
</dbReference>
<evidence type="ECO:0000256" key="14">
    <source>
        <dbReference type="ARBA" id="ARBA00046068"/>
    </source>
</evidence>
<keyword evidence="9" id="KW-0325">Glycoprotein</keyword>
<evidence type="ECO:0000256" key="12">
    <source>
        <dbReference type="ARBA" id="ARBA00029391"/>
    </source>
</evidence>
<dbReference type="SUPFAM" id="SSF56574">
    <property type="entry name" value="Serpins"/>
    <property type="match status" value="1"/>
</dbReference>
<dbReference type="PRINTS" id="PR00654">
    <property type="entry name" value="ANGIOTENSNGN"/>
</dbReference>
<dbReference type="Pfam" id="PF00079">
    <property type="entry name" value="Serpin"/>
    <property type="match status" value="1"/>
</dbReference>
<dbReference type="GO" id="GO:0042981">
    <property type="term" value="P:regulation of apoptotic process"/>
    <property type="evidence" value="ECO:0007669"/>
    <property type="project" value="TreeGrafter"/>
</dbReference>
<evidence type="ECO:0000313" key="18">
    <source>
        <dbReference type="EMBL" id="KAG6932828.1"/>
    </source>
</evidence>
<sequence>TWQDEHSAPFSWETKTLLKLLFNMNPGVSLLCFFLCLSPVVCDRVYVHPFHLFSYNKSSCEKLDNLPQEEKMFVPISIESQIIPAYEENLKDKTKLGTQSSDTKGDQRLSYLKDLVHVLGVRFYGALKETLKGENILLSPTNLYRSLLSFYLGASEQTAADLQNFLGFVPPSGDPDCTSKVDGHKVLLTLKTMDDLLLSSGAADLLFTKLSCLFSAPSVRLSESLVHSLTPSADYFYARAVDFTNPSQAAELIESFVKGKDASRTQNALTNIDPSTTLLFVTYIQFKANVKKASQLKELQEFWTDSSTKILVPMMSVTGTFQYKRDNSKNFSVIKVPVSENALLVLVQPVNSNDLNQIESELSLHPSSTWLQNLSPRHIKLSLPVLTIQSTYDLQELLTNMNLSALLGKKANLTKISDANLTVGKVINKALFKLKNEVDLPEDLLEENGGSLSLEVTLNKPFLLAVYEKNSKAMVLIGRVTNPLNGV</sequence>
<feature type="transmembrane region" description="Helical" evidence="16">
    <location>
        <begin position="20"/>
        <end position="41"/>
    </location>
</feature>
<dbReference type="EMBL" id="JAHGAV010000087">
    <property type="protein sequence ID" value="KAG6932828.1"/>
    <property type="molecule type" value="Genomic_DNA"/>
</dbReference>
<dbReference type="Proteomes" id="UP000765507">
    <property type="component" value="Unassembled WGS sequence"/>
</dbReference>
<keyword evidence="6" id="KW-0732">Signal</keyword>
<feature type="domain" description="Serpin" evidence="17">
    <location>
        <begin position="121"/>
        <end position="483"/>
    </location>
</feature>
<keyword evidence="7" id="KW-0838">Vasoactive</keyword>
<evidence type="ECO:0000256" key="7">
    <source>
        <dbReference type="ARBA" id="ARBA00022858"/>
    </source>
</evidence>